<gene>
    <name evidence="1" type="ORF">MLD38_005411</name>
</gene>
<dbReference type="EMBL" id="CM042882">
    <property type="protein sequence ID" value="KAI4379071.1"/>
    <property type="molecule type" value="Genomic_DNA"/>
</dbReference>
<organism evidence="1 2">
    <name type="scientific">Melastoma candidum</name>
    <dbReference type="NCBI Taxonomy" id="119954"/>
    <lineage>
        <taxon>Eukaryota</taxon>
        <taxon>Viridiplantae</taxon>
        <taxon>Streptophyta</taxon>
        <taxon>Embryophyta</taxon>
        <taxon>Tracheophyta</taxon>
        <taxon>Spermatophyta</taxon>
        <taxon>Magnoliopsida</taxon>
        <taxon>eudicotyledons</taxon>
        <taxon>Gunneridae</taxon>
        <taxon>Pentapetalae</taxon>
        <taxon>rosids</taxon>
        <taxon>malvids</taxon>
        <taxon>Myrtales</taxon>
        <taxon>Melastomataceae</taxon>
        <taxon>Melastomatoideae</taxon>
        <taxon>Melastomateae</taxon>
        <taxon>Melastoma</taxon>
    </lineage>
</organism>
<name>A0ACB9RMM0_9MYRT</name>
<accession>A0ACB9RMM0</accession>
<evidence type="ECO:0000313" key="1">
    <source>
        <dbReference type="EMBL" id="KAI4379071.1"/>
    </source>
</evidence>
<comment type="caution">
    <text evidence="1">The sequence shown here is derived from an EMBL/GenBank/DDBJ whole genome shotgun (WGS) entry which is preliminary data.</text>
</comment>
<protein>
    <submittedName>
        <fullName evidence="1">Uncharacterized protein</fullName>
    </submittedName>
</protein>
<evidence type="ECO:0000313" key="2">
    <source>
        <dbReference type="Proteomes" id="UP001057402"/>
    </source>
</evidence>
<dbReference type="Proteomes" id="UP001057402">
    <property type="component" value="Chromosome 3"/>
</dbReference>
<keyword evidence="2" id="KW-1185">Reference proteome</keyword>
<sequence length="335" mass="37681">MNLGMSCVLEIWRQKRELETQTHLTMELELRGTVGLNQPRNSRPSAAQEDFKMNYSNYSNCPRRKKMKKSKYCVMNAGTVRRLQGFFPFLFFPTFLPSSLLHLLLLLILLFFLLLLPLVLLPLVLLPSSVRLAPEGKGSFETRLAGTFGYLAPEYAVTGRVTTKVDVFSFGVILMELITGRRALDETQPEDSVHLVTWFRRMHLNKDTFKKAIDPVIDLNEETYASISTIAELAGHCCAREPYQRPVMSHAVSILSSLVELWKPSEPDSEDIYGIDLDMTLPQALKKWQAYEGNSSSNIDMSTSSSYLASSDNTQTSIPTRPSGFASSFTSSDGR</sequence>
<reference evidence="2" key="1">
    <citation type="journal article" date="2023" name="Front. Plant Sci.">
        <title>Chromosomal-level genome assembly of Melastoma candidum provides insights into trichome evolution.</title>
        <authorList>
            <person name="Zhong Y."/>
            <person name="Wu W."/>
            <person name="Sun C."/>
            <person name="Zou P."/>
            <person name="Liu Y."/>
            <person name="Dai S."/>
            <person name="Zhou R."/>
        </authorList>
    </citation>
    <scope>NUCLEOTIDE SEQUENCE [LARGE SCALE GENOMIC DNA]</scope>
</reference>
<proteinExistence type="predicted"/>